<organism evidence="1 2">
    <name type="scientific">Sphaeramia orbicularis</name>
    <name type="common">orbiculate cardinalfish</name>
    <dbReference type="NCBI Taxonomy" id="375764"/>
    <lineage>
        <taxon>Eukaryota</taxon>
        <taxon>Metazoa</taxon>
        <taxon>Chordata</taxon>
        <taxon>Craniata</taxon>
        <taxon>Vertebrata</taxon>
        <taxon>Euteleostomi</taxon>
        <taxon>Actinopterygii</taxon>
        <taxon>Neopterygii</taxon>
        <taxon>Teleostei</taxon>
        <taxon>Neoteleostei</taxon>
        <taxon>Acanthomorphata</taxon>
        <taxon>Gobiaria</taxon>
        <taxon>Kurtiformes</taxon>
        <taxon>Apogonoidei</taxon>
        <taxon>Apogonidae</taxon>
        <taxon>Apogoninae</taxon>
        <taxon>Sphaeramia</taxon>
    </lineage>
</organism>
<evidence type="ECO:0000313" key="2">
    <source>
        <dbReference type="Proteomes" id="UP000472271"/>
    </source>
</evidence>
<reference evidence="1" key="3">
    <citation type="submission" date="2025-09" db="UniProtKB">
        <authorList>
            <consortium name="Ensembl"/>
        </authorList>
    </citation>
    <scope>IDENTIFICATION</scope>
</reference>
<reference evidence="1" key="1">
    <citation type="submission" date="2019-06" db="EMBL/GenBank/DDBJ databases">
        <authorList>
            <consortium name="Wellcome Sanger Institute Data Sharing"/>
        </authorList>
    </citation>
    <scope>NUCLEOTIDE SEQUENCE [LARGE SCALE GENOMIC DNA]</scope>
</reference>
<name>A0A672Y3B9_9TELE</name>
<protein>
    <submittedName>
        <fullName evidence="1">Uncharacterized protein</fullName>
    </submittedName>
</protein>
<keyword evidence="2" id="KW-1185">Reference proteome</keyword>
<dbReference type="Proteomes" id="UP000472271">
    <property type="component" value="Chromosome 3"/>
</dbReference>
<dbReference type="InParanoid" id="A0A672Y3B9"/>
<dbReference type="Ensembl" id="ENSSORT00005000240.1">
    <property type="protein sequence ID" value="ENSSORP00005000223.1"/>
    <property type="gene ID" value="ENSSORG00005000173.1"/>
</dbReference>
<evidence type="ECO:0000313" key="1">
    <source>
        <dbReference type="Ensembl" id="ENSSORP00005000223.1"/>
    </source>
</evidence>
<proteinExistence type="predicted"/>
<accession>A0A672Y3B9</accession>
<dbReference type="AlphaFoldDB" id="A0A672Y3B9"/>
<sequence length="80" mass="8874">MNILFTAALKSIAISFRKPPLLNYGNQQLCNFVATIIFTGDAKLHVVIQGDVILLLTKIYTNSLTFGSGHYLFALIEKKT</sequence>
<reference evidence="1" key="2">
    <citation type="submission" date="2025-08" db="UniProtKB">
        <authorList>
            <consortium name="Ensembl"/>
        </authorList>
    </citation>
    <scope>IDENTIFICATION</scope>
</reference>